<keyword evidence="3" id="KW-1185">Reference proteome</keyword>
<reference evidence="2 3" key="1">
    <citation type="journal article" date="2013" name="Curr. Biol.">
        <title>The Genome of the Foraminiferan Reticulomyxa filosa.</title>
        <authorList>
            <person name="Glockner G."/>
            <person name="Hulsmann N."/>
            <person name="Schleicher M."/>
            <person name="Noegel A.A."/>
            <person name="Eichinger L."/>
            <person name="Gallinger C."/>
            <person name="Pawlowski J."/>
            <person name="Sierra R."/>
            <person name="Euteneuer U."/>
            <person name="Pillet L."/>
            <person name="Moustafa A."/>
            <person name="Platzer M."/>
            <person name="Groth M."/>
            <person name="Szafranski K."/>
            <person name="Schliwa M."/>
        </authorList>
    </citation>
    <scope>NUCLEOTIDE SEQUENCE [LARGE SCALE GENOMIC DNA]</scope>
</reference>
<feature type="compositionally biased region" description="Basic and acidic residues" evidence="1">
    <location>
        <begin position="109"/>
        <end position="120"/>
    </location>
</feature>
<evidence type="ECO:0000313" key="2">
    <source>
        <dbReference type="EMBL" id="ETN97243.1"/>
    </source>
</evidence>
<protein>
    <submittedName>
        <fullName evidence="2">Uncharacterized protein</fullName>
    </submittedName>
</protein>
<name>X6L7F9_RETFI</name>
<dbReference type="EMBL" id="ASPP01050324">
    <property type="protein sequence ID" value="ETN97243.1"/>
    <property type="molecule type" value="Genomic_DNA"/>
</dbReference>
<proteinExistence type="predicted"/>
<sequence length="146" mass="16656">MENVERNMSMSCSGNPKYCKGFVYHQRMWTQVSVALTLKKASKKNDSEYVKKKVNTNDTFNNRIVNPKIVKWNVTIANEVELHHLETSPPTLQDIRSVNGSNDEIFLDDIKKASEDKERENDEDEDGDKDNKAGYGCAKKHVGEFG</sequence>
<comment type="caution">
    <text evidence="2">The sequence shown here is derived from an EMBL/GenBank/DDBJ whole genome shotgun (WGS) entry which is preliminary data.</text>
</comment>
<evidence type="ECO:0000313" key="3">
    <source>
        <dbReference type="Proteomes" id="UP000023152"/>
    </source>
</evidence>
<gene>
    <name evidence="2" type="ORF">RFI_40288</name>
</gene>
<accession>X6L7F9</accession>
<feature type="region of interest" description="Disordered" evidence="1">
    <location>
        <begin position="109"/>
        <end position="137"/>
    </location>
</feature>
<evidence type="ECO:0000256" key="1">
    <source>
        <dbReference type="SAM" id="MobiDB-lite"/>
    </source>
</evidence>
<organism evidence="2 3">
    <name type="scientific">Reticulomyxa filosa</name>
    <dbReference type="NCBI Taxonomy" id="46433"/>
    <lineage>
        <taxon>Eukaryota</taxon>
        <taxon>Sar</taxon>
        <taxon>Rhizaria</taxon>
        <taxon>Retaria</taxon>
        <taxon>Foraminifera</taxon>
        <taxon>Monothalamids</taxon>
        <taxon>Reticulomyxidae</taxon>
        <taxon>Reticulomyxa</taxon>
    </lineage>
</organism>
<dbReference type="Proteomes" id="UP000023152">
    <property type="component" value="Unassembled WGS sequence"/>
</dbReference>
<dbReference type="AlphaFoldDB" id="X6L7F9"/>